<dbReference type="InterPro" id="IPR026116">
    <property type="entry name" value="GT18_cat"/>
</dbReference>
<keyword evidence="5" id="KW-0328">Glycosyltransferase</keyword>
<dbReference type="GeneID" id="9690348"/>
<evidence type="ECO:0000313" key="16">
    <source>
        <dbReference type="EMBL" id="EEH50888.1"/>
    </source>
</evidence>
<comment type="similarity">
    <text evidence="3">Belongs to the glycosyltransferase 18 family.</text>
</comment>
<comment type="catalytic activity">
    <reaction evidence="13">
        <text>N(4)-{beta-D-GlcNAc-(1-&gt;2)-[beta-D-GlcNAc-(1-&gt;4)]-alpha-D-Man-(1-&gt;3)-[beta-D-GlcNAc-(1-&gt;2)-alpha-D-Man-(1-&gt;6)]-beta-D-Man-(1-&gt;4)-beta-D-GlcNAc-(1-&gt;4)-beta-D-GlcNAc}-L-asparaginyl-[protein] + UDP-N-acetyl-alpha-D-glucosamine = N(4)-{beta-D-GlcNAc-(1-&gt;2)-[beta-D-GlcNAc-(1-&gt;4)]-alpha-D-Man-(1-&gt;3)-[beta-D-GlcNAc-(1-&gt;2)-[beta-D-GlcNAc-(1-&gt;6)]-alpha-D-Man-(1-&gt;6)]-beta-D-Man-(1-&gt;4)-beta-D-GlcNAc-(1-&gt;4)-beta-D-GlcNAc}-L-asparaginyl-[protein] + UDP + H(+)</text>
        <dbReference type="Rhea" id="RHEA:16921"/>
        <dbReference type="Rhea" id="RHEA-COMP:14374"/>
        <dbReference type="Rhea" id="RHEA-COMP:14377"/>
        <dbReference type="ChEBI" id="CHEBI:15378"/>
        <dbReference type="ChEBI" id="CHEBI:57705"/>
        <dbReference type="ChEBI" id="CHEBI:58223"/>
        <dbReference type="ChEBI" id="CHEBI:139507"/>
        <dbReference type="ChEBI" id="CHEBI:139510"/>
        <dbReference type="EC" id="2.4.1.155"/>
    </reaction>
</comment>
<organism evidence="17">
    <name type="scientific">Micromonas pusilla (strain CCMP1545)</name>
    <name type="common">Picoplanktonic green alga</name>
    <dbReference type="NCBI Taxonomy" id="564608"/>
    <lineage>
        <taxon>Eukaryota</taxon>
        <taxon>Viridiplantae</taxon>
        <taxon>Chlorophyta</taxon>
        <taxon>Mamiellophyceae</taxon>
        <taxon>Mamiellales</taxon>
        <taxon>Mamiellaceae</taxon>
        <taxon>Micromonas</taxon>
    </lineage>
</organism>
<dbReference type="InterPro" id="IPR052105">
    <property type="entry name" value="MGAT5_Glycosyltransferase"/>
</dbReference>
<protein>
    <recommendedName>
        <fullName evidence="4">alpha-1,6-mannosyl-glycoprotein 6-beta-N-acetylglucosaminyltransferase</fullName>
        <ecNumber evidence="4">2.4.1.155</ecNumber>
    </recommendedName>
</protein>
<evidence type="ECO:0000259" key="15">
    <source>
        <dbReference type="Pfam" id="PF15024"/>
    </source>
</evidence>
<accession>C1NAH0</accession>
<dbReference type="UniPathway" id="UPA00378"/>
<evidence type="ECO:0000256" key="14">
    <source>
        <dbReference type="SAM" id="Phobius"/>
    </source>
</evidence>
<gene>
    <name evidence="16" type="ORF">MICPUCDRAFT_54903</name>
</gene>
<dbReference type="GO" id="GO:0000139">
    <property type="term" value="C:Golgi membrane"/>
    <property type="evidence" value="ECO:0007669"/>
    <property type="project" value="UniProtKB-SubCell"/>
</dbReference>
<evidence type="ECO:0000256" key="12">
    <source>
        <dbReference type="ARBA" id="ARBA00023180"/>
    </source>
</evidence>
<dbReference type="RefSeq" id="XP_003064908.1">
    <property type="nucleotide sequence ID" value="XM_003064862.1"/>
</dbReference>
<comment type="pathway">
    <text evidence="2">Protein modification; protein glycosylation.</text>
</comment>
<keyword evidence="9 14" id="KW-1133">Transmembrane helix</keyword>
<dbReference type="OrthoDB" id="2113294at2759"/>
<dbReference type="EMBL" id="GG663753">
    <property type="protein sequence ID" value="EEH50888.1"/>
    <property type="molecule type" value="Genomic_DNA"/>
</dbReference>
<dbReference type="PANTHER" id="PTHR15075:SF2">
    <property type="entry name" value="ALPHA-1,6-MANNOSYLGLYCOPROTEIN 6-BETA-N-ACETYLGLUCOSAMINYLTRANSFERASE"/>
    <property type="match status" value="1"/>
</dbReference>
<evidence type="ECO:0000256" key="1">
    <source>
        <dbReference type="ARBA" id="ARBA00004323"/>
    </source>
</evidence>
<dbReference type="GO" id="GO:0006487">
    <property type="term" value="P:protein N-linked glycosylation"/>
    <property type="evidence" value="ECO:0007669"/>
    <property type="project" value="TreeGrafter"/>
</dbReference>
<keyword evidence="12" id="KW-0325">Glycoprotein</keyword>
<keyword evidence="11 14" id="KW-0472">Membrane</keyword>
<keyword evidence="7 14" id="KW-0812">Transmembrane</keyword>
<evidence type="ECO:0000256" key="8">
    <source>
        <dbReference type="ARBA" id="ARBA00022968"/>
    </source>
</evidence>
<evidence type="ECO:0000256" key="9">
    <source>
        <dbReference type="ARBA" id="ARBA00022989"/>
    </source>
</evidence>
<evidence type="ECO:0000256" key="4">
    <source>
        <dbReference type="ARBA" id="ARBA00012671"/>
    </source>
</evidence>
<dbReference type="Pfam" id="PF15024">
    <property type="entry name" value="Glyco_transf_18"/>
    <property type="match status" value="1"/>
</dbReference>
<keyword evidence="6" id="KW-0808">Transferase</keyword>
<evidence type="ECO:0000256" key="10">
    <source>
        <dbReference type="ARBA" id="ARBA00023034"/>
    </source>
</evidence>
<evidence type="ECO:0000256" key="5">
    <source>
        <dbReference type="ARBA" id="ARBA00022676"/>
    </source>
</evidence>
<evidence type="ECO:0000256" key="6">
    <source>
        <dbReference type="ARBA" id="ARBA00022679"/>
    </source>
</evidence>
<dbReference type="EC" id="2.4.1.155" evidence="4"/>
<dbReference type="GO" id="GO:0030144">
    <property type="term" value="F:alpha-1,6-mannosylglycoprotein 6-beta-N-acetylglucosaminyltransferase activity"/>
    <property type="evidence" value="ECO:0007669"/>
    <property type="project" value="UniProtKB-EC"/>
</dbReference>
<dbReference type="PANTHER" id="PTHR15075">
    <property type="entry name" value="ALPHA-MANNOSIDE BETA-1,6-N-ACETYLGLUCOSAMINYLTRANSFERASE"/>
    <property type="match status" value="1"/>
</dbReference>
<feature type="transmembrane region" description="Helical" evidence="14">
    <location>
        <begin position="12"/>
        <end position="31"/>
    </location>
</feature>
<dbReference type="KEGG" id="mpp:MICPUCDRAFT_54903"/>
<evidence type="ECO:0000256" key="13">
    <source>
        <dbReference type="ARBA" id="ARBA00048243"/>
    </source>
</evidence>
<sequence length="366" mass="41170">MLQFESAFTRKQATFALAVILSGAVFGLYLWEASPRSIAFERTQCAPWVTNRMIVIAHHQFREATWNNYQNGVGYNGGEAYWCAALDYTLKRLGFQTKFFQSVDTWLDDDSNIQALREGRVHRVITNSLFTFGETASKLHPSLDDPLVRCRVRSYWALGRDWEGNIGTLSYAQSPYNSSTVHEWDLRFELHTNCPKSTALEGLINHGKISPRAFVMLLRKSAFVIGLGHPVDSPTPLEALANGAAWLNPVSLGETERRYVKKSNAQHRGLKLLGMPYVYNVVLTNMSSVLHAAEMAVANRFHSFVPFWNRVESVSAQVCANLLESDALCDCARAKKVRDDSIDCRGSFYATNSDLFETHDVLFAPV</sequence>
<keyword evidence="10" id="KW-0333">Golgi apparatus</keyword>
<comment type="subcellular location">
    <subcellularLocation>
        <location evidence="1">Golgi apparatus membrane</location>
        <topology evidence="1">Single-pass type II membrane protein</topology>
    </subcellularLocation>
</comment>
<feature type="domain" description="Glycosyltransferase family 18 catalytic" evidence="15">
    <location>
        <begin position="201"/>
        <end position="329"/>
    </location>
</feature>
<proteinExistence type="inferred from homology"/>
<evidence type="ECO:0000256" key="11">
    <source>
        <dbReference type="ARBA" id="ARBA00023136"/>
    </source>
</evidence>
<evidence type="ECO:0000256" key="2">
    <source>
        <dbReference type="ARBA" id="ARBA00004922"/>
    </source>
</evidence>
<evidence type="ECO:0000256" key="7">
    <source>
        <dbReference type="ARBA" id="ARBA00022692"/>
    </source>
</evidence>
<evidence type="ECO:0000313" key="17">
    <source>
        <dbReference type="Proteomes" id="UP000001876"/>
    </source>
</evidence>
<dbReference type="AlphaFoldDB" id="C1NAH0"/>
<name>C1NAH0_MICPC</name>
<dbReference type="Proteomes" id="UP000001876">
    <property type="component" value="Unassembled WGS sequence"/>
</dbReference>
<evidence type="ECO:0000256" key="3">
    <source>
        <dbReference type="ARBA" id="ARBA00007477"/>
    </source>
</evidence>
<keyword evidence="17" id="KW-1185">Reference proteome</keyword>
<keyword evidence="8" id="KW-0735">Signal-anchor</keyword>
<reference evidence="16 17" key="1">
    <citation type="journal article" date="2009" name="Science">
        <title>Green evolution and dynamic adaptations revealed by genomes of the marine picoeukaryotes Micromonas.</title>
        <authorList>
            <person name="Worden A.Z."/>
            <person name="Lee J.H."/>
            <person name="Mock T."/>
            <person name="Rouze P."/>
            <person name="Simmons M.P."/>
            <person name="Aerts A.L."/>
            <person name="Allen A.E."/>
            <person name="Cuvelier M.L."/>
            <person name="Derelle E."/>
            <person name="Everett M.V."/>
            <person name="Foulon E."/>
            <person name="Grimwood J."/>
            <person name="Gundlach H."/>
            <person name="Henrissat B."/>
            <person name="Napoli C."/>
            <person name="McDonald S.M."/>
            <person name="Parker M.S."/>
            <person name="Rombauts S."/>
            <person name="Salamov A."/>
            <person name="Von Dassow P."/>
            <person name="Badger J.H."/>
            <person name="Coutinho P.M."/>
            <person name="Demir E."/>
            <person name="Dubchak I."/>
            <person name="Gentemann C."/>
            <person name="Eikrem W."/>
            <person name="Gready J.E."/>
            <person name="John U."/>
            <person name="Lanier W."/>
            <person name="Lindquist E.A."/>
            <person name="Lucas S."/>
            <person name="Mayer K.F."/>
            <person name="Moreau H."/>
            <person name="Not F."/>
            <person name="Otillar R."/>
            <person name="Panaud O."/>
            <person name="Pangilinan J."/>
            <person name="Paulsen I."/>
            <person name="Piegu B."/>
            <person name="Poliakov A."/>
            <person name="Robbens S."/>
            <person name="Schmutz J."/>
            <person name="Toulza E."/>
            <person name="Wyss T."/>
            <person name="Zelensky A."/>
            <person name="Zhou K."/>
            <person name="Armbrust E.V."/>
            <person name="Bhattacharya D."/>
            <person name="Goodenough U.W."/>
            <person name="Van de Peer Y."/>
            <person name="Grigoriev I.V."/>
        </authorList>
    </citation>
    <scope>NUCLEOTIDE SEQUENCE [LARGE SCALE GENOMIC DNA]</scope>
    <source>
        <strain evidence="16 17">CCMP1545</strain>
    </source>
</reference>
<dbReference type="STRING" id="564608.C1NAH0"/>